<gene>
    <name evidence="1" type="ORF">KDW_07270</name>
</gene>
<proteinExistence type="predicted"/>
<dbReference type="Proteomes" id="UP000326912">
    <property type="component" value="Unassembled WGS sequence"/>
</dbReference>
<sequence>MRYARRNGKKFKESDFVSLQQRLNEMIHEDTSELHTLIATVSTESLAKIKQEVSIRYLELLAKQISDNPQERNYDRRSIYLHTLTTRLKKIKEYLLAYPNDTEYQVYYDGSMILTFRLNQTKRPPTLRRAA</sequence>
<protein>
    <submittedName>
        <fullName evidence="1">Uncharacterized protein</fullName>
    </submittedName>
</protein>
<evidence type="ECO:0000313" key="1">
    <source>
        <dbReference type="EMBL" id="GER86565.1"/>
    </source>
</evidence>
<evidence type="ECO:0000313" key="2">
    <source>
        <dbReference type="Proteomes" id="UP000326912"/>
    </source>
</evidence>
<reference evidence="1 2" key="1">
    <citation type="submission" date="2019-10" db="EMBL/GenBank/DDBJ databases">
        <title>Dictyobacter vulcani sp. nov., within the class Ktedonobacteria, isolated from soil of volcanic Mt. Zao.</title>
        <authorList>
            <person name="Zheng Y."/>
            <person name="Wang C.M."/>
            <person name="Sakai Y."/>
            <person name="Abe K."/>
            <person name="Yokota A."/>
            <person name="Yabe S."/>
        </authorList>
    </citation>
    <scope>NUCLEOTIDE SEQUENCE [LARGE SCALE GENOMIC DNA]</scope>
    <source>
        <strain evidence="1 2">W12</strain>
    </source>
</reference>
<comment type="caution">
    <text evidence="1">The sequence shown here is derived from an EMBL/GenBank/DDBJ whole genome shotgun (WGS) entry which is preliminary data.</text>
</comment>
<dbReference type="RefSeq" id="WP_151754672.1">
    <property type="nucleotide sequence ID" value="NZ_BKZW01000001.1"/>
</dbReference>
<organism evidence="1 2">
    <name type="scientific">Dictyobacter vulcani</name>
    <dbReference type="NCBI Taxonomy" id="2607529"/>
    <lineage>
        <taxon>Bacteria</taxon>
        <taxon>Bacillati</taxon>
        <taxon>Chloroflexota</taxon>
        <taxon>Ktedonobacteria</taxon>
        <taxon>Ktedonobacterales</taxon>
        <taxon>Dictyobacteraceae</taxon>
        <taxon>Dictyobacter</taxon>
    </lineage>
</organism>
<accession>A0A5J4KGG3</accession>
<keyword evidence="2" id="KW-1185">Reference proteome</keyword>
<dbReference type="EMBL" id="BKZW01000001">
    <property type="protein sequence ID" value="GER86565.1"/>
    <property type="molecule type" value="Genomic_DNA"/>
</dbReference>
<name>A0A5J4KGG3_9CHLR</name>
<dbReference type="AlphaFoldDB" id="A0A5J4KGG3"/>